<evidence type="ECO:0000313" key="3">
    <source>
        <dbReference type="Proteomes" id="UP000229816"/>
    </source>
</evidence>
<dbReference type="InterPro" id="IPR038726">
    <property type="entry name" value="PDDEXK_AddAB-type"/>
</dbReference>
<evidence type="ECO:0000313" key="2">
    <source>
        <dbReference type="EMBL" id="PJC28057.1"/>
    </source>
</evidence>
<comment type="caution">
    <text evidence="2">The sequence shown here is derived from an EMBL/GenBank/DDBJ whole genome shotgun (WGS) entry which is preliminary data.</text>
</comment>
<gene>
    <name evidence="2" type="ORF">CO054_02120</name>
</gene>
<proteinExistence type="predicted"/>
<dbReference type="Proteomes" id="UP000229816">
    <property type="component" value="Unassembled WGS sequence"/>
</dbReference>
<dbReference type="InterPro" id="IPR011604">
    <property type="entry name" value="PDDEXK-like_dom_sf"/>
</dbReference>
<accession>A0A2M8ESF8</accession>
<feature type="domain" description="PD-(D/E)XK endonuclease-like" evidence="1">
    <location>
        <begin position="12"/>
        <end position="272"/>
    </location>
</feature>
<name>A0A2M8ESF8_9BACT</name>
<dbReference type="Gene3D" id="3.90.320.10">
    <property type="match status" value="1"/>
</dbReference>
<dbReference type="Pfam" id="PF12705">
    <property type="entry name" value="PDDEXK_1"/>
    <property type="match status" value="1"/>
</dbReference>
<protein>
    <recommendedName>
        <fullName evidence="1">PD-(D/E)XK endonuclease-like domain-containing protein</fullName>
    </recommendedName>
</protein>
<dbReference type="EMBL" id="PFSF01000045">
    <property type="protein sequence ID" value="PJC28057.1"/>
    <property type="molecule type" value="Genomic_DNA"/>
</dbReference>
<reference evidence="3" key="1">
    <citation type="submission" date="2017-09" db="EMBL/GenBank/DDBJ databases">
        <title>Depth-based differentiation of microbial function through sediment-hosted aquifers and enrichment of novel symbionts in the deep terrestrial subsurface.</title>
        <authorList>
            <person name="Probst A.J."/>
            <person name="Ladd B."/>
            <person name="Jarett J.K."/>
            <person name="Geller-Mcgrath D.E."/>
            <person name="Sieber C.M.K."/>
            <person name="Emerson J.B."/>
            <person name="Anantharaman K."/>
            <person name="Thomas B.C."/>
            <person name="Malmstrom R."/>
            <person name="Stieglmeier M."/>
            <person name="Klingl A."/>
            <person name="Woyke T."/>
            <person name="Ryan C.M."/>
            <person name="Banfield J.F."/>
        </authorList>
    </citation>
    <scope>NUCLEOTIDE SEQUENCE [LARGE SCALE GENOMIC DNA]</scope>
</reference>
<sequence length="295" mass="35309">MDKKIDYSKIYSPSKLDMFSKCPKSYHFCYLDPVYSPMKSELKKMPHNIWSFHTLGKAVHEAIVLFYHSPLKQRTKEQLKRYLEETWRSEVIWNKKWPLGKWGGFEGLEEEKETYDQALLMLENFFQMAEVDPEIEYLPTKNFGRSFDDYKKLIIPLSDNFDISGKFDLIARNKDNSLHVIDFKTGKKENGDLFQLRFYKVLAEENFKKPVKKASFYFLKTGNKKDFDLEKEERERIKKEILEKIIQIKKTESFEPKPSKLCKFCLFKIFCPEKEKIKEIIKDVKEEDYSDDLPF</sequence>
<organism evidence="2 3">
    <name type="scientific">Candidatus Shapirobacteria bacterium CG_4_9_14_0_2_um_filter_39_11</name>
    <dbReference type="NCBI Taxonomy" id="1974478"/>
    <lineage>
        <taxon>Bacteria</taxon>
        <taxon>Candidatus Shapironibacteriota</taxon>
    </lineage>
</organism>
<evidence type="ECO:0000259" key="1">
    <source>
        <dbReference type="Pfam" id="PF12705"/>
    </source>
</evidence>
<dbReference type="AlphaFoldDB" id="A0A2M8ESF8"/>